<accession>A0A317E8L2</accession>
<dbReference type="EMBL" id="QGLE01000007">
    <property type="protein sequence ID" value="PWR21455.1"/>
    <property type="molecule type" value="Genomic_DNA"/>
</dbReference>
<sequence>MGETTAQFGRISVERREGVLLIGLDRPEKRNGLTPEMFVALNEAYTLLEDDDDLLVGILHAHGEHFTGGIDLPRFAAAMAKGGDLPHAPDKVDAFALRGRPRSKPVIAAVKGICFTAGIELMLAADIVVAGSDCRFAQIEPKRGIMATGGATFRFVERAGWGNAMRWLLTGSEFGAEEARRIGFVQEIVPAAEVLDRALAIAGEITDKAPLAVRATRGSALTYATEGQAAAIAAFGAVQQRLATSADAREGVQSFIEKRPPRFTGR</sequence>
<dbReference type="RefSeq" id="WP_109906676.1">
    <property type="nucleotide sequence ID" value="NZ_QGLE01000007.1"/>
</dbReference>
<dbReference type="PANTHER" id="PTHR43802">
    <property type="entry name" value="ENOYL-COA HYDRATASE"/>
    <property type="match status" value="1"/>
</dbReference>
<dbReference type="InterPro" id="IPR014748">
    <property type="entry name" value="Enoyl-CoA_hydra_C"/>
</dbReference>
<comment type="similarity">
    <text evidence="1">Belongs to the enoyl-CoA hydratase/isomerase family.</text>
</comment>
<dbReference type="Gene3D" id="3.90.226.10">
    <property type="entry name" value="2-enoyl-CoA Hydratase, Chain A, domain 1"/>
    <property type="match status" value="1"/>
</dbReference>
<gene>
    <name evidence="2" type="ORF">DKG74_13575</name>
</gene>
<evidence type="ECO:0000313" key="2">
    <source>
        <dbReference type="EMBL" id="PWR21455.1"/>
    </source>
</evidence>
<dbReference type="OrthoDB" id="7957667at2"/>
<protein>
    <submittedName>
        <fullName evidence="2">Enoyl-CoA hydratase</fullName>
    </submittedName>
</protein>
<reference evidence="2 3" key="1">
    <citation type="submission" date="2018-05" db="EMBL/GenBank/DDBJ databases">
        <title>Zavarzinia sp. HR-AS.</title>
        <authorList>
            <person name="Lee Y."/>
            <person name="Jeon C.O."/>
        </authorList>
    </citation>
    <scope>NUCLEOTIDE SEQUENCE [LARGE SCALE GENOMIC DNA]</scope>
    <source>
        <strain evidence="2 3">HR-AS</strain>
    </source>
</reference>
<dbReference type="InterPro" id="IPR001753">
    <property type="entry name" value="Enoyl-CoA_hydra/iso"/>
</dbReference>
<dbReference type="CDD" id="cd06558">
    <property type="entry name" value="crotonase-like"/>
    <property type="match status" value="1"/>
</dbReference>
<name>A0A317E8L2_9PROT</name>
<evidence type="ECO:0000313" key="3">
    <source>
        <dbReference type="Proteomes" id="UP000245461"/>
    </source>
</evidence>
<dbReference type="GO" id="GO:0003824">
    <property type="term" value="F:catalytic activity"/>
    <property type="evidence" value="ECO:0007669"/>
    <property type="project" value="UniProtKB-ARBA"/>
</dbReference>
<dbReference type="Pfam" id="PF00378">
    <property type="entry name" value="ECH_1"/>
    <property type="match status" value="1"/>
</dbReference>
<keyword evidence="3" id="KW-1185">Reference proteome</keyword>
<comment type="caution">
    <text evidence="2">The sequence shown here is derived from an EMBL/GenBank/DDBJ whole genome shotgun (WGS) entry which is preliminary data.</text>
</comment>
<dbReference type="Gene3D" id="1.10.12.10">
    <property type="entry name" value="Lyase 2-enoyl-coa Hydratase, Chain A, domain 2"/>
    <property type="match status" value="1"/>
</dbReference>
<dbReference type="Proteomes" id="UP000245461">
    <property type="component" value="Unassembled WGS sequence"/>
</dbReference>
<organism evidence="2 3">
    <name type="scientific">Zavarzinia aquatilis</name>
    <dbReference type="NCBI Taxonomy" id="2211142"/>
    <lineage>
        <taxon>Bacteria</taxon>
        <taxon>Pseudomonadati</taxon>
        <taxon>Pseudomonadota</taxon>
        <taxon>Alphaproteobacteria</taxon>
        <taxon>Rhodospirillales</taxon>
        <taxon>Zavarziniaceae</taxon>
        <taxon>Zavarzinia</taxon>
    </lineage>
</organism>
<dbReference type="PANTHER" id="PTHR43802:SF1">
    <property type="entry name" value="IP11341P-RELATED"/>
    <property type="match status" value="1"/>
</dbReference>
<dbReference type="AlphaFoldDB" id="A0A317E8L2"/>
<dbReference type="NCBIfam" id="NF005126">
    <property type="entry name" value="PRK06563.1"/>
    <property type="match status" value="1"/>
</dbReference>
<dbReference type="SUPFAM" id="SSF52096">
    <property type="entry name" value="ClpP/crotonase"/>
    <property type="match status" value="1"/>
</dbReference>
<evidence type="ECO:0000256" key="1">
    <source>
        <dbReference type="ARBA" id="ARBA00005254"/>
    </source>
</evidence>
<proteinExistence type="inferred from homology"/>
<dbReference type="InterPro" id="IPR029045">
    <property type="entry name" value="ClpP/crotonase-like_dom_sf"/>
</dbReference>